<dbReference type="InterPro" id="IPR003386">
    <property type="entry name" value="LACT/PDAT_acylTrfase"/>
</dbReference>
<name>A0ABM1DNA6_PRICU</name>
<evidence type="ECO:0000313" key="3">
    <source>
        <dbReference type="RefSeq" id="XP_014661427.1"/>
    </source>
</evidence>
<reference evidence="3" key="1">
    <citation type="submission" date="2025-08" db="UniProtKB">
        <authorList>
            <consortium name="RefSeq"/>
        </authorList>
    </citation>
    <scope>IDENTIFICATION</scope>
</reference>
<evidence type="ECO:0000256" key="1">
    <source>
        <dbReference type="SAM" id="SignalP"/>
    </source>
</evidence>
<protein>
    <submittedName>
        <fullName evidence="3">Group XV phospholipase A2-like</fullName>
    </submittedName>
</protein>
<organism evidence="2 3">
    <name type="scientific">Priapulus caudatus</name>
    <name type="common">Priapulid worm</name>
    <dbReference type="NCBI Taxonomy" id="37621"/>
    <lineage>
        <taxon>Eukaryota</taxon>
        <taxon>Metazoa</taxon>
        <taxon>Ecdysozoa</taxon>
        <taxon>Scalidophora</taxon>
        <taxon>Priapulida</taxon>
        <taxon>Priapulimorpha</taxon>
        <taxon>Priapulimorphida</taxon>
        <taxon>Priapulidae</taxon>
        <taxon>Priapulus</taxon>
    </lineage>
</organism>
<dbReference type="Proteomes" id="UP000695022">
    <property type="component" value="Unplaced"/>
</dbReference>
<dbReference type="Pfam" id="PF02450">
    <property type="entry name" value="LCAT"/>
    <property type="match status" value="2"/>
</dbReference>
<dbReference type="PANTHER" id="PTHR11440">
    <property type="entry name" value="LECITHIN-CHOLESTEROL ACYLTRANSFERASE-RELATED"/>
    <property type="match status" value="1"/>
</dbReference>
<dbReference type="SUPFAM" id="SSF53474">
    <property type="entry name" value="alpha/beta-Hydrolases"/>
    <property type="match status" value="1"/>
</dbReference>
<sequence length="410" mass="46051">MERVGCCVFSVLVCYVILSSAEAKSIPIKHGIGHPVILIPGDGGSQVEAKLNKTVVPHSYCDKITSDYFNLWLNLELLIPYVLDCWVDNMRLDYDNVTRKASEPEGVNIRIPGFGNTTTVEWLDPSQASPGLYFTKIVDALIALGYTRGLNIKGAPYDFRRAPNEHGEYFKRLKTLVEQTYYSNGNHKVVLLCHSMGNPMVLYFLNGQSQAWKDKFVHSMFALAGVWGGTVKPIRVYASGENLGVFLLNPLTLRKQQRSTPSLAFLLPSSDFWGPDEVLATTAQRNYTVKDYKAFFDDLGYPNGYDSWLDTRDLIDIGKPPGVVVHCLHGAKVDTAERFAWKAGKFPDHQPTATYGDGDGTVNMRSLRGCLRWERAQKQKVYERGYKGVDHMGILQHPPIIDYLQKVLFS</sequence>
<keyword evidence="1" id="KW-0732">Signal</keyword>
<dbReference type="RefSeq" id="XP_014661427.1">
    <property type="nucleotide sequence ID" value="XM_014805941.1"/>
</dbReference>
<proteinExistence type="predicted"/>
<feature type="signal peptide" evidence="1">
    <location>
        <begin position="1"/>
        <end position="23"/>
    </location>
</feature>
<accession>A0ABM1DNA6</accession>
<evidence type="ECO:0000313" key="2">
    <source>
        <dbReference type="Proteomes" id="UP000695022"/>
    </source>
</evidence>
<dbReference type="GeneID" id="106804666"/>
<dbReference type="InterPro" id="IPR029058">
    <property type="entry name" value="AB_hydrolase_fold"/>
</dbReference>
<dbReference type="Gene3D" id="3.40.50.1820">
    <property type="entry name" value="alpha/beta hydrolase"/>
    <property type="match status" value="2"/>
</dbReference>
<feature type="chain" id="PRO_5046098631" evidence="1">
    <location>
        <begin position="24"/>
        <end position="410"/>
    </location>
</feature>
<keyword evidence="2" id="KW-1185">Reference proteome</keyword>
<gene>
    <name evidence="3" type="primary">LOC106804666</name>
</gene>